<dbReference type="CDD" id="cd00565">
    <property type="entry name" value="Ubl_ThiS"/>
    <property type="match status" value="1"/>
</dbReference>
<evidence type="ECO:0000313" key="3">
    <source>
        <dbReference type="Proteomes" id="UP000297720"/>
    </source>
</evidence>
<dbReference type="EMBL" id="QORL01000030">
    <property type="protein sequence ID" value="TFF73981.1"/>
    <property type="molecule type" value="Genomic_DNA"/>
</dbReference>
<evidence type="ECO:0000313" key="1">
    <source>
        <dbReference type="EMBL" id="TFF73981.1"/>
    </source>
</evidence>
<evidence type="ECO:0000313" key="4">
    <source>
        <dbReference type="Proteomes" id="UP000297914"/>
    </source>
</evidence>
<keyword evidence="3" id="KW-1185">Reference proteome</keyword>
<protein>
    <submittedName>
        <fullName evidence="2">Sulfur carrier protein ThiS</fullName>
    </submittedName>
</protein>
<dbReference type="EMBL" id="QORK01000030">
    <property type="protein sequence ID" value="TFF78035.1"/>
    <property type="molecule type" value="Genomic_DNA"/>
</dbReference>
<organism evidence="2 4">
    <name type="scientific">Aeromonas taiwanensis</name>
    <dbReference type="NCBI Taxonomy" id="633417"/>
    <lineage>
        <taxon>Bacteria</taxon>
        <taxon>Pseudomonadati</taxon>
        <taxon>Pseudomonadota</taxon>
        <taxon>Gammaproteobacteria</taxon>
        <taxon>Aeromonadales</taxon>
        <taxon>Aeromonadaceae</taxon>
        <taxon>Aeromonas</taxon>
    </lineage>
</organism>
<evidence type="ECO:0000313" key="2">
    <source>
        <dbReference type="EMBL" id="TFF78035.1"/>
    </source>
</evidence>
<dbReference type="InterPro" id="IPR016155">
    <property type="entry name" value="Mopterin_synth/thiamin_S_b"/>
</dbReference>
<gene>
    <name evidence="2" type="primary">thiS</name>
    <name evidence="1" type="ORF">DRM93_13805</name>
    <name evidence="2" type="ORF">DRM94_13805</name>
</gene>
<dbReference type="Gene3D" id="3.10.20.30">
    <property type="match status" value="1"/>
</dbReference>
<dbReference type="Pfam" id="PF02597">
    <property type="entry name" value="ThiS"/>
    <property type="match status" value="1"/>
</dbReference>
<dbReference type="AlphaFoldDB" id="A0A5F0K8X1"/>
<dbReference type="Proteomes" id="UP000297914">
    <property type="component" value="Unassembled WGS sequence"/>
</dbReference>
<dbReference type="PANTHER" id="PTHR34472">
    <property type="entry name" value="SULFUR CARRIER PROTEIN THIS"/>
    <property type="match status" value="1"/>
</dbReference>
<dbReference type="InterPro" id="IPR010035">
    <property type="entry name" value="Thi_S"/>
</dbReference>
<accession>A0A5F0K8X1</accession>
<dbReference type="Proteomes" id="UP000297720">
    <property type="component" value="Unassembled WGS sequence"/>
</dbReference>
<comment type="caution">
    <text evidence="2">The sequence shown here is derived from an EMBL/GenBank/DDBJ whole genome shotgun (WGS) entry which is preliminary data.</text>
</comment>
<dbReference type="InterPro" id="IPR003749">
    <property type="entry name" value="ThiS/MoaD-like"/>
</dbReference>
<reference evidence="2 4" key="1">
    <citation type="submission" date="2018-06" db="EMBL/GenBank/DDBJ databases">
        <title>Occurrence of a novel blaKPC-2- and qnrS2- harbouring IncP6 plasmid from Aeromonas taiwanensis isolates recovered from the river sediments.</title>
        <authorList>
            <person name="Zheng B."/>
            <person name="Yu X."/>
            <person name="Xiao Y."/>
        </authorList>
    </citation>
    <scope>NUCLEOTIDE SEQUENCE [LARGE SCALE GENOMIC DNA]</scope>
    <source>
        <strain evidence="1 3">1713</strain>
        <strain evidence="2 4">198</strain>
    </source>
</reference>
<dbReference type="InterPro" id="IPR012675">
    <property type="entry name" value="Beta-grasp_dom_sf"/>
</dbReference>
<name>A0A5F0K8X1_9GAMM</name>
<proteinExistence type="predicted"/>
<dbReference type="NCBIfam" id="TIGR01683">
    <property type="entry name" value="thiS"/>
    <property type="match status" value="1"/>
</dbReference>
<dbReference type="OrthoDB" id="6388078at2"/>
<dbReference type="SUPFAM" id="SSF54285">
    <property type="entry name" value="MoaD/ThiS"/>
    <property type="match status" value="1"/>
</dbReference>
<dbReference type="PANTHER" id="PTHR34472:SF1">
    <property type="entry name" value="SULFUR CARRIER PROTEIN THIS"/>
    <property type="match status" value="1"/>
</dbReference>
<sequence>MRAAQGNHPMTLTIRLNDKAQPLAAGQSVADLLAAQGVHPQGVAVALNGAVLPRGRWAETRLNDGDELHLFTAIAGG</sequence>